<dbReference type="PROSITE" id="PS50222">
    <property type="entry name" value="EF_HAND_2"/>
    <property type="match status" value="4"/>
</dbReference>
<evidence type="ECO:0000256" key="5">
    <source>
        <dbReference type="ARBA" id="ARBA00022707"/>
    </source>
</evidence>
<dbReference type="PROSITE" id="PS00018">
    <property type="entry name" value="EF_HAND_1"/>
    <property type="match status" value="2"/>
</dbReference>
<dbReference type="InterPro" id="IPR050205">
    <property type="entry name" value="CDPK_Ser/Thr_kinases"/>
</dbReference>
<evidence type="ECO:0000256" key="9">
    <source>
        <dbReference type="ARBA" id="ARBA00022777"/>
    </source>
</evidence>
<keyword evidence="5" id="KW-0519">Myristate</keyword>
<feature type="domain" description="EF-hand" evidence="19">
    <location>
        <begin position="476"/>
        <end position="511"/>
    </location>
</feature>
<dbReference type="FunFam" id="1.10.238.10:FF:000050">
    <property type="entry name" value="Calcium-dependent protein kinase 7"/>
    <property type="match status" value="1"/>
</dbReference>
<dbReference type="AlphaFoldDB" id="A0A4S8JBD0"/>
<dbReference type="GO" id="GO:0005524">
    <property type="term" value="F:ATP binding"/>
    <property type="evidence" value="ECO:0007669"/>
    <property type="project" value="UniProtKB-UniRule"/>
</dbReference>
<dbReference type="EMBL" id="PYDT01000006">
    <property type="protein sequence ID" value="THU58990.1"/>
    <property type="molecule type" value="Genomic_DNA"/>
</dbReference>
<keyword evidence="10" id="KW-0106">Calcium</keyword>
<dbReference type="FunFam" id="1.10.510.10:FF:000067">
    <property type="entry name" value="calcium-dependent protein kinase 13"/>
    <property type="match status" value="1"/>
</dbReference>
<evidence type="ECO:0000256" key="1">
    <source>
        <dbReference type="ARBA" id="ARBA00004635"/>
    </source>
</evidence>
<dbReference type="SMART" id="SM00220">
    <property type="entry name" value="S_TKc"/>
    <property type="match status" value="1"/>
</dbReference>
<gene>
    <name evidence="20" type="ORF">C4D60_Mb03t20280</name>
</gene>
<dbReference type="InterPro" id="IPR000719">
    <property type="entry name" value="Prot_kinase_dom"/>
</dbReference>
<dbReference type="Pfam" id="PF13499">
    <property type="entry name" value="EF-hand_7"/>
    <property type="match status" value="2"/>
</dbReference>
<dbReference type="Gene3D" id="3.30.200.20">
    <property type="entry name" value="Phosphorylase Kinase, domain 1"/>
    <property type="match status" value="1"/>
</dbReference>
<dbReference type="FunFam" id="3.30.200.20:FF:000462">
    <property type="entry name" value="Calcium-dependent protein kinase 24"/>
    <property type="match status" value="1"/>
</dbReference>
<evidence type="ECO:0000256" key="8">
    <source>
        <dbReference type="ARBA" id="ARBA00022741"/>
    </source>
</evidence>
<dbReference type="CDD" id="cd05117">
    <property type="entry name" value="STKc_CAMK"/>
    <property type="match status" value="1"/>
</dbReference>
<dbReference type="InterPro" id="IPR017441">
    <property type="entry name" value="Protein_kinase_ATP_BS"/>
</dbReference>
<comment type="similarity">
    <text evidence="14">Belongs to the protein kinase superfamily. Ser/Thr protein kinase family. CDPK subfamily.</text>
</comment>
<accession>A0A4S8JBD0</accession>
<dbReference type="CDD" id="cd00051">
    <property type="entry name" value="EFh"/>
    <property type="match status" value="1"/>
</dbReference>
<evidence type="ECO:0000256" key="11">
    <source>
        <dbReference type="ARBA" id="ARBA00022840"/>
    </source>
</evidence>
<evidence type="ECO:0000256" key="12">
    <source>
        <dbReference type="ARBA" id="ARBA00023136"/>
    </source>
</evidence>
<evidence type="ECO:0000313" key="20">
    <source>
        <dbReference type="EMBL" id="THU58990.1"/>
    </source>
</evidence>
<dbReference type="InterPro" id="IPR008271">
    <property type="entry name" value="Ser/Thr_kinase_AS"/>
</dbReference>
<evidence type="ECO:0000256" key="13">
    <source>
        <dbReference type="ARBA" id="ARBA00023288"/>
    </source>
</evidence>
<dbReference type="SUPFAM" id="SSF56112">
    <property type="entry name" value="Protein kinase-like (PK-like)"/>
    <property type="match status" value="1"/>
</dbReference>
<keyword evidence="3" id="KW-0723">Serine/threonine-protein kinase</keyword>
<keyword evidence="9" id="KW-0418">Kinase</keyword>
<dbReference type="Gene3D" id="1.10.238.10">
    <property type="entry name" value="EF-hand"/>
    <property type="match status" value="2"/>
</dbReference>
<dbReference type="InterPro" id="IPR002048">
    <property type="entry name" value="EF_hand_dom"/>
</dbReference>
<feature type="domain" description="EF-hand" evidence="19">
    <location>
        <begin position="406"/>
        <end position="441"/>
    </location>
</feature>
<organism evidence="20 21">
    <name type="scientific">Musa balbisiana</name>
    <name type="common">Banana</name>
    <dbReference type="NCBI Taxonomy" id="52838"/>
    <lineage>
        <taxon>Eukaryota</taxon>
        <taxon>Viridiplantae</taxon>
        <taxon>Streptophyta</taxon>
        <taxon>Embryophyta</taxon>
        <taxon>Tracheophyta</taxon>
        <taxon>Spermatophyta</taxon>
        <taxon>Magnoliopsida</taxon>
        <taxon>Liliopsida</taxon>
        <taxon>Zingiberales</taxon>
        <taxon>Musaceae</taxon>
        <taxon>Musa</taxon>
    </lineage>
</organism>
<sequence length="540" mass="61124">MGNCCSAQLSKAAFQKSGDLRCLSAISIYEYDKNGVYHSRSSISSESRPPISVLEEPKPRGDLLRRYHLGEELGRGEFGVTRRCTDAATGEALACKSIAKQRLRSSLDVEDVRREVQIMRGLPEHPNVVRLRDVFEDHEAVHLVMEICEGGELFDQIVARGHYTERAAATVMRTIMEVVQHCHTNGVIHRDLKPENFLFADSSETSPLKVIDFGLSVDFKPGSGEIFCEIVGSPYYMAPEILKRNYGQEVDIWSAGVILYILLCGVPPFWAETDEGIAKAIIRSVVDFEREPWPKISENAKDLVRCMLDPNPHTRFTAQKVLEHPWLQNTSTVPNIPLGEAVRSRLKQYTVMNKFKKKAMLVVTEHLPVEEIAAIKQMFHTMDTEQKGTLTLEALKKGLDLNGYQIQDLDVQMLMEAADIDGNGTVNCEEFVTVTVHLKRIDSEEHLPKAFNYFDKNQSGYIEIDELREAIGGLELSEQVILDIISDVDKDKDGRISYEEFEMMMKAGTDWRNGSRQYSRAMFNSLSHKMFKDGSLKEHI</sequence>
<keyword evidence="11 17" id="KW-0067">ATP-binding</keyword>
<comment type="subcellular location">
    <subcellularLocation>
        <location evidence="1">Membrane</location>
        <topology evidence="1">Lipid-anchor</topology>
    </subcellularLocation>
</comment>
<dbReference type="PANTHER" id="PTHR24349">
    <property type="entry name" value="SERINE/THREONINE-PROTEIN KINASE"/>
    <property type="match status" value="1"/>
</dbReference>
<evidence type="ECO:0000256" key="14">
    <source>
        <dbReference type="ARBA" id="ARBA00024334"/>
    </source>
</evidence>
<dbReference type="PROSITE" id="PS00108">
    <property type="entry name" value="PROTEIN_KINASE_ST"/>
    <property type="match status" value="1"/>
</dbReference>
<dbReference type="Proteomes" id="UP000317650">
    <property type="component" value="Chromosome 3"/>
</dbReference>
<dbReference type="GO" id="GO:0016020">
    <property type="term" value="C:membrane"/>
    <property type="evidence" value="ECO:0007669"/>
    <property type="project" value="UniProtKB-SubCell"/>
</dbReference>
<name>A0A4S8JBD0_MUSBA</name>
<reference evidence="20 21" key="1">
    <citation type="journal article" date="2019" name="Nat. Plants">
        <title>Genome sequencing of Musa balbisiana reveals subgenome evolution and function divergence in polyploid bananas.</title>
        <authorList>
            <person name="Yao X."/>
        </authorList>
    </citation>
    <scope>NUCLEOTIDE SEQUENCE [LARGE SCALE GENOMIC DNA]</scope>
    <source>
        <strain evidence="21">cv. DH-PKW</strain>
        <tissue evidence="20">Leaves</tissue>
    </source>
</reference>
<dbReference type="InterPro" id="IPR011992">
    <property type="entry name" value="EF-hand-dom_pair"/>
</dbReference>
<dbReference type="Gene3D" id="1.10.510.10">
    <property type="entry name" value="Transferase(Phosphotransferase) domain 1"/>
    <property type="match status" value="1"/>
</dbReference>
<keyword evidence="6" id="KW-0479">Metal-binding</keyword>
<dbReference type="SUPFAM" id="SSF47473">
    <property type="entry name" value="EF-hand"/>
    <property type="match status" value="1"/>
</dbReference>
<dbReference type="InterPro" id="IPR018247">
    <property type="entry name" value="EF_Hand_1_Ca_BS"/>
</dbReference>
<keyword evidence="21" id="KW-1185">Reference proteome</keyword>
<dbReference type="SMART" id="SM00054">
    <property type="entry name" value="EFh"/>
    <property type="match status" value="4"/>
</dbReference>
<evidence type="ECO:0000256" key="10">
    <source>
        <dbReference type="ARBA" id="ARBA00022837"/>
    </source>
</evidence>
<evidence type="ECO:0000256" key="4">
    <source>
        <dbReference type="ARBA" id="ARBA00022679"/>
    </source>
</evidence>
<feature type="domain" description="EF-hand" evidence="19">
    <location>
        <begin position="370"/>
        <end position="405"/>
    </location>
</feature>
<evidence type="ECO:0000256" key="16">
    <source>
        <dbReference type="ARBA" id="ARBA00048679"/>
    </source>
</evidence>
<dbReference type="STRING" id="52838.A0A4S8JBD0"/>
<feature type="binding site" evidence="17">
    <location>
        <position position="100"/>
    </location>
    <ligand>
        <name>ATP</name>
        <dbReference type="ChEBI" id="CHEBI:30616"/>
    </ligand>
</feature>
<dbReference type="GO" id="GO:0005509">
    <property type="term" value="F:calcium ion binding"/>
    <property type="evidence" value="ECO:0007669"/>
    <property type="project" value="InterPro"/>
</dbReference>
<keyword evidence="12" id="KW-0472">Membrane</keyword>
<keyword evidence="13" id="KW-0449">Lipoprotein</keyword>
<comment type="caution">
    <text evidence="20">The sequence shown here is derived from an EMBL/GenBank/DDBJ whole genome shotgun (WGS) entry which is preliminary data.</text>
</comment>
<comment type="catalytic activity">
    <reaction evidence="15">
        <text>L-threonyl-[protein] + ATP = O-phospho-L-threonyl-[protein] + ADP + H(+)</text>
        <dbReference type="Rhea" id="RHEA:46608"/>
        <dbReference type="Rhea" id="RHEA-COMP:11060"/>
        <dbReference type="Rhea" id="RHEA-COMP:11605"/>
        <dbReference type="ChEBI" id="CHEBI:15378"/>
        <dbReference type="ChEBI" id="CHEBI:30013"/>
        <dbReference type="ChEBI" id="CHEBI:30616"/>
        <dbReference type="ChEBI" id="CHEBI:61977"/>
        <dbReference type="ChEBI" id="CHEBI:456216"/>
        <dbReference type="EC" id="2.7.11.1"/>
    </reaction>
</comment>
<feature type="domain" description="EF-hand" evidence="19">
    <location>
        <begin position="442"/>
        <end position="474"/>
    </location>
</feature>
<evidence type="ECO:0000256" key="2">
    <source>
        <dbReference type="ARBA" id="ARBA00012513"/>
    </source>
</evidence>
<evidence type="ECO:0000259" key="19">
    <source>
        <dbReference type="PROSITE" id="PS50222"/>
    </source>
</evidence>
<protein>
    <recommendedName>
        <fullName evidence="2">non-specific serine/threonine protein kinase</fullName>
        <ecNumber evidence="2">2.7.11.1</ecNumber>
    </recommendedName>
</protein>
<dbReference type="GO" id="GO:0004674">
    <property type="term" value="F:protein serine/threonine kinase activity"/>
    <property type="evidence" value="ECO:0007669"/>
    <property type="project" value="UniProtKB-KW"/>
</dbReference>
<keyword evidence="8 17" id="KW-0547">Nucleotide-binding</keyword>
<feature type="domain" description="Protein kinase" evidence="18">
    <location>
        <begin position="67"/>
        <end position="327"/>
    </location>
</feature>
<evidence type="ECO:0000256" key="3">
    <source>
        <dbReference type="ARBA" id="ARBA00022527"/>
    </source>
</evidence>
<keyword evidence="4" id="KW-0808">Transferase</keyword>
<evidence type="ECO:0000259" key="18">
    <source>
        <dbReference type="PROSITE" id="PS50011"/>
    </source>
</evidence>
<comment type="catalytic activity">
    <reaction evidence="16">
        <text>L-seryl-[protein] + ATP = O-phospho-L-seryl-[protein] + ADP + H(+)</text>
        <dbReference type="Rhea" id="RHEA:17989"/>
        <dbReference type="Rhea" id="RHEA-COMP:9863"/>
        <dbReference type="Rhea" id="RHEA-COMP:11604"/>
        <dbReference type="ChEBI" id="CHEBI:15378"/>
        <dbReference type="ChEBI" id="CHEBI:29999"/>
        <dbReference type="ChEBI" id="CHEBI:30616"/>
        <dbReference type="ChEBI" id="CHEBI:83421"/>
        <dbReference type="ChEBI" id="CHEBI:456216"/>
        <dbReference type="EC" id="2.7.11.1"/>
    </reaction>
</comment>
<proteinExistence type="inferred from homology"/>
<dbReference type="Pfam" id="PF00069">
    <property type="entry name" value="Pkinase"/>
    <property type="match status" value="1"/>
</dbReference>
<evidence type="ECO:0000256" key="15">
    <source>
        <dbReference type="ARBA" id="ARBA00047899"/>
    </source>
</evidence>
<evidence type="ECO:0000256" key="7">
    <source>
        <dbReference type="ARBA" id="ARBA00022737"/>
    </source>
</evidence>
<evidence type="ECO:0000313" key="21">
    <source>
        <dbReference type="Proteomes" id="UP000317650"/>
    </source>
</evidence>
<evidence type="ECO:0000256" key="17">
    <source>
        <dbReference type="PROSITE-ProRule" id="PRU10141"/>
    </source>
</evidence>
<dbReference type="EC" id="2.7.11.1" evidence="2"/>
<dbReference type="PROSITE" id="PS00107">
    <property type="entry name" value="PROTEIN_KINASE_ATP"/>
    <property type="match status" value="1"/>
</dbReference>
<dbReference type="PROSITE" id="PS50011">
    <property type="entry name" value="PROTEIN_KINASE_DOM"/>
    <property type="match status" value="1"/>
</dbReference>
<evidence type="ECO:0000256" key="6">
    <source>
        <dbReference type="ARBA" id="ARBA00022723"/>
    </source>
</evidence>
<dbReference type="InterPro" id="IPR011009">
    <property type="entry name" value="Kinase-like_dom_sf"/>
</dbReference>
<keyword evidence="7" id="KW-0677">Repeat</keyword>